<dbReference type="GO" id="GO:0005635">
    <property type="term" value="C:nuclear envelope"/>
    <property type="evidence" value="ECO:0007669"/>
    <property type="project" value="TreeGrafter"/>
</dbReference>
<dbReference type="GO" id="GO:0031267">
    <property type="term" value="F:small GTPase binding"/>
    <property type="evidence" value="ECO:0007669"/>
    <property type="project" value="InterPro"/>
</dbReference>
<comment type="similarity">
    <text evidence="3">Belongs to the XPO2/CSE1 family.</text>
</comment>
<dbReference type="Pfam" id="PF03810">
    <property type="entry name" value="IBN_N"/>
    <property type="match status" value="1"/>
</dbReference>
<keyword evidence="5" id="KW-0813">Transport</keyword>
<evidence type="ECO:0000256" key="6">
    <source>
        <dbReference type="ARBA" id="ARBA00022490"/>
    </source>
</evidence>
<dbReference type="Pfam" id="PF03378">
    <property type="entry name" value="CAS_CSE1"/>
    <property type="match status" value="2"/>
</dbReference>
<protein>
    <recommendedName>
        <fullName evidence="4">Exportin-2</fullName>
    </recommendedName>
    <alternativeName>
        <fullName evidence="9">Importin-alpha re-exporter</fullName>
    </alternativeName>
</protein>
<dbReference type="GO" id="GO:0006611">
    <property type="term" value="P:protein export from nucleus"/>
    <property type="evidence" value="ECO:0007669"/>
    <property type="project" value="TreeGrafter"/>
</dbReference>
<comment type="subcellular location">
    <subcellularLocation>
        <location evidence="2">Cytoplasm</location>
    </subcellularLocation>
    <subcellularLocation>
        <location evidence="1">Nucleus</location>
    </subcellularLocation>
</comment>
<evidence type="ECO:0000256" key="3">
    <source>
        <dbReference type="ARBA" id="ARBA00008669"/>
    </source>
</evidence>
<dbReference type="InterPro" id="IPR005043">
    <property type="entry name" value="XPO2_C"/>
</dbReference>
<evidence type="ECO:0000256" key="7">
    <source>
        <dbReference type="ARBA" id="ARBA00022927"/>
    </source>
</evidence>
<keyword evidence="6" id="KW-0963">Cytoplasm</keyword>
<evidence type="ECO:0000256" key="1">
    <source>
        <dbReference type="ARBA" id="ARBA00004123"/>
    </source>
</evidence>
<sequence>MAVADAMQVATVLSQTLEPDAQTRRKAEADLKQMEQMPGLGVVLMQLTISDQSPPPIRLAAAVAMKNFVKENWNKEKCEVEISDEERKQLRIVALECMFIAAGNIRKQLSQVVCIMGSHDFPGSWPELIDVLAGHLSGADLDKLMATLSTMDELFRHYRHEMKSNKLWSELAYVLQHVAAPLTELFTKMVVYIEQKDSMPLDQCVVWLTVLLLIAENFHSLNSQDLPEYFEDHLGVWMNAFLELLKLKVAALDAQADDSEASVLDKLKCSICEIVTLYSQRYEEEVMPYMQGMIEVIWQLLVETDNRGRYDALVNAALGFLSSICTRPHYSMMFEADGVLKTICEDELEDNEYLGSDIDTRRRGASDFVRALCRRFEGPVTGILSNVITSFLEECARDLSASWLKKDVIYCLVTAIATKTETARFGATSTSDLVNIVDFYQTHVRCDLFDEDVNRLAILKADSLKYVVTFRNQLTAQQLIEVVGATPKLLSSAHAILHHYVAYALERVMLVRDKTTNQVLISRENVQSGPLIAALFRAFDTTPGAQNSHYLMKAIMRCFNIIDAETAKSSGELVNKLAVMIASAVKNPVDPLHIHFVFESLSLLLDQAQTKAKEGLPLVDSYLPFFSFLMKEELWLRSANIPAALLVIESFMRCHSGYILENHAAVLLAIFQRLIGSKALDQYGFQLASTLVLFTDKTDKITDASLWTPMLRRVQFTKTTKFIKQFVLFLARFAIVRSGAALYQALESIQTGMYQMVIEKVLIVELNGMHNTTTFDEKRYCCIGVANLIAETVDKLGQHYGALVEAVVRLVEASGCGPTPLSEDADAESAYATVDVEYNDPYCKLTYAQHQDNIAADISNFKAYLAQAVMVRATAIRPDSGVCINEQVRTILTGYAQA</sequence>
<dbReference type="AlphaFoldDB" id="A0A9J2Q226"/>
<dbReference type="SUPFAM" id="SSF48371">
    <property type="entry name" value="ARM repeat"/>
    <property type="match status" value="1"/>
</dbReference>
<proteinExistence type="inferred from homology"/>
<accession>A0A9J2Q226</accession>
<evidence type="ECO:0000256" key="9">
    <source>
        <dbReference type="ARBA" id="ARBA00030693"/>
    </source>
</evidence>
<dbReference type="SMART" id="SM00913">
    <property type="entry name" value="IBN_N"/>
    <property type="match status" value="1"/>
</dbReference>
<dbReference type="PANTHER" id="PTHR10997">
    <property type="entry name" value="IMPORTIN-7, 8, 11"/>
    <property type="match status" value="1"/>
</dbReference>
<dbReference type="Gene3D" id="1.25.10.10">
    <property type="entry name" value="Leucine-rich Repeat Variant"/>
    <property type="match status" value="1"/>
</dbReference>
<dbReference type="InterPro" id="IPR001494">
    <property type="entry name" value="Importin-beta_N"/>
</dbReference>
<evidence type="ECO:0000256" key="5">
    <source>
        <dbReference type="ARBA" id="ARBA00022448"/>
    </source>
</evidence>
<dbReference type="Pfam" id="PF08506">
    <property type="entry name" value="Cse1"/>
    <property type="match status" value="1"/>
</dbReference>
<keyword evidence="7" id="KW-0653">Protein transport</keyword>
<name>A0A9J2Q226_ASCLU</name>
<dbReference type="WBParaSite" id="ALUE_0001593701-mRNA-1">
    <property type="protein sequence ID" value="ALUE_0001593701-mRNA-1"/>
    <property type="gene ID" value="ALUE_0001593701"/>
</dbReference>
<evidence type="ECO:0000256" key="2">
    <source>
        <dbReference type="ARBA" id="ARBA00004496"/>
    </source>
</evidence>
<keyword evidence="11" id="KW-1185">Reference proteome</keyword>
<dbReference type="GO" id="GO:0005829">
    <property type="term" value="C:cytosol"/>
    <property type="evidence" value="ECO:0007669"/>
    <property type="project" value="TreeGrafter"/>
</dbReference>
<dbReference type="PANTHER" id="PTHR10997:SF8">
    <property type="entry name" value="EXPORTIN-2"/>
    <property type="match status" value="1"/>
</dbReference>
<organism evidence="11 12">
    <name type="scientific">Ascaris lumbricoides</name>
    <name type="common">Giant roundworm</name>
    <dbReference type="NCBI Taxonomy" id="6252"/>
    <lineage>
        <taxon>Eukaryota</taxon>
        <taxon>Metazoa</taxon>
        <taxon>Ecdysozoa</taxon>
        <taxon>Nematoda</taxon>
        <taxon>Chromadorea</taxon>
        <taxon>Rhabditida</taxon>
        <taxon>Spirurina</taxon>
        <taxon>Ascaridomorpha</taxon>
        <taxon>Ascaridoidea</taxon>
        <taxon>Ascarididae</taxon>
        <taxon>Ascaris</taxon>
    </lineage>
</organism>
<reference evidence="12" key="1">
    <citation type="submission" date="2023-03" db="UniProtKB">
        <authorList>
            <consortium name="WormBaseParasite"/>
        </authorList>
    </citation>
    <scope>IDENTIFICATION</scope>
</reference>
<evidence type="ECO:0000313" key="11">
    <source>
        <dbReference type="Proteomes" id="UP000036681"/>
    </source>
</evidence>
<dbReference type="GO" id="GO:0006606">
    <property type="term" value="P:protein import into nucleus"/>
    <property type="evidence" value="ECO:0007669"/>
    <property type="project" value="TreeGrafter"/>
</dbReference>
<dbReference type="InterPro" id="IPR013713">
    <property type="entry name" value="XPO2_central"/>
</dbReference>
<dbReference type="Proteomes" id="UP000036681">
    <property type="component" value="Unplaced"/>
</dbReference>
<dbReference type="InterPro" id="IPR016024">
    <property type="entry name" value="ARM-type_fold"/>
</dbReference>
<evidence type="ECO:0000256" key="8">
    <source>
        <dbReference type="ARBA" id="ARBA00023242"/>
    </source>
</evidence>
<dbReference type="InterPro" id="IPR011989">
    <property type="entry name" value="ARM-like"/>
</dbReference>
<evidence type="ECO:0000259" key="10">
    <source>
        <dbReference type="PROSITE" id="PS50166"/>
    </source>
</evidence>
<evidence type="ECO:0000256" key="4">
    <source>
        <dbReference type="ARBA" id="ARBA00018945"/>
    </source>
</evidence>
<evidence type="ECO:0000313" key="12">
    <source>
        <dbReference type="WBParaSite" id="ALUE_0001593701-mRNA-1"/>
    </source>
</evidence>
<feature type="domain" description="Importin N-terminal" evidence="10">
    <location>
        <begin position="27"/>
        <end position="100"/>
    </location>
</feature>
<keyword evidence="8" id="KW-0539">Nucleus</keyword>
<dbReference type="GO" id="GO:0005049">
    <property type="term" value="F:nuclear export signal receptor activity"/>
    <property type="evidence" value="ECO:0007669"/>
    <property type="project" value="TreeGrafter"/>
</dbReference>
<dbReference type="PROSITE" id="PS50166">
    <property type="entry name" value="IMPORTIN_B_NT"/>
    <property type="match status" value="1"/>
</dbReference>